<reference evidence="1" key="1">
    <citation type="journal article" date="2022" name="Int. J. Mol. Sci.">
        <title>Draft Genome of Tanacetum Coccineum: Genomic Comparison of Closely Related Tanacetum-Family Plants.</title>
        <authorList>
            <person name="Yamashiro T."/>
            <person name="Shiraishi A."/>
            <person name="Nakayama K."/>
            <person name="Satake H."/>
        </authorList>
    </citation>
    <scope>NUCLEOTIDE SEQUENCE</scope>
</reference>
<evidence type="ECO:0000313" key="1">
    <source>
        <dbReference type="EMBL" id="GJT66163.1"/>
    </source>
</evidence>
<comment type="caution">
    <text evidence="1">The sequence shown here is derived from an EMBL/GenBank/DDBJ whole genome shotgun (WGS) entry which is preliminary data.</text>
</comment>
<dbReference type="EMBL" id="BQNB010017690">
    <property type="protein sequence ID" value="GJT66163.1"/>
    <property type="molecule type" value="Genomic_DNA"/>
</dbReference>
<protein>
    <submittedName>
        <fullName evidence="1">Uncharacterized protein</fullName>
    </submittedName>
</protein>
<gene>
    <name evidence="1" type="ORF">Tco_1017643</name>
</gene>
<sequence>MDSQFQSLKEEMHEMRRNYNNRGGDYASKNDDTPMYERNEANYIQSEGHQNQNSYSYSCQSHYDPNASEKSLTKLNNNVRNDLEHFKSCIRSMRTVHDKLFDRDDQSKTNLEKSITKFLDGQKFTNMFVKNYVNNMIIKMKQNEKNCQTIDKNLERKMHEWEKSQNIQLEQTDRTEPPPPPQAHTEQVNVVSTGVGKSDDSLKIQKDPPPPIIVNNKIKKDQPIKTSKRGSHVVKTNEYPFRKYIPKIPYPKCLIVDHSHLNCIIKES</sequence>
<accession>A0ABQ5FS13</accession>
<name>A0ABQ5FS13_9ASTR</name>
<keyword evidence="2" id="KW-1185">Reference proteome</keyword>
<reference evidence="1" key="2">
    <citation type="submission" date="2022-01" db="EMBL/GenBank/DDBJ databases">
        <authorList>
            <person name="Yamashiro T."/>
            <person name="Shiraishi A."/>
            <person name="Satake H."/>
            <person name="Nakayama K."/>
        </authorList>
    </citation>
    <scope>NUCLEOTIDE SEQUENCE</scope>
</reference>
<organism evidence="1 2">
    <name type="scientific">Tanacetum coccineum</name>
    <dbReference type="NCBI Taxonomy" id="301880"/>
    <lineage>
        <taxon>Eukaryota</taxon>
        <taxon>Viridiplantae</taxon>
        <taxon>Streptophyta</taxon>
        <taxon>Embryophyta</taxon>
        <taxon>Tracheophyta</taxon>
        <taxon>Spermatophyta</taxon>
        <taxon>Magnoliopsida</taxon>
        <taxon>eudicotyledons</taxon>
        <taxon>Gunneridae</taxon>
        <taxon>Pentapetalae</taxon>
        <taxon>asterids</taxon>
        <taxon>campanulids</taxon>
        <taxon>Asterales</taxon>
        <taxon>Asteraceae</taxon>
        <taxon>Asteroideae</taxon>
        <taxon>Anthemideae</taxon>
        <taxon>Anthemidinae</taxon>
        <taxon>Tanacetum</taxon>
    </lineage>
</organism>
<evidence type="ECO:0000313" key="2">
    <source>
        <dbReference type="Proteomes" id="UP001151760"/>
    </source>
</evidence>
<proteinExistence type="predicted"/>
<dbReference type="Proteomes" id="UP001151760">
    <property type="component" value="Unassembled WGS sequence"/>
</dbReference>